<dbReference type="EC" id="2.7.2.11" evidence="8"/>
<dbReference type="SUPFAM" id="SSF53633">
    <property type="entry name" value="Carbamate kinase-like"/>
    <property type="match status" value="1"/>
</dbReference>
<dbReference type="InterPro" id="IPR001057">
    <property type="entry name" value="Glu/AcGlu_kinase"/>
</dbReference>
<evidence type="ECO:0000256" key="4">
    <source>
        <dbReference type="ARBA" id="ARBA00022679"/>
    </source>
</evidence>
<proteinExistence type="inferred from homology"/>
<dbReference type="PANTHER" id="PTHR43654">
    <property type="entry name" value="GLUTAMATE 5-KINASE"/>
    <property type="match status" value="1"/>
</dbReference>
<keyword evidence="5 8" id="KW-0547">Nucleotide-binding</keyword>
<comment type="catalytic activity">
    <reaction evidence="8">
        <text>L-glutamate + ATP = L-glutamyl 5-phosphate + ADP</text>
        <dbReference type="Rhea" id="RHEA:14877"/>
        <dbReference type="ChEBI" id="CHEBI:29985"/>
        <dbReference type="ChEBI" id="CHEBI:30616"/>
        <dbReference type="ChEBI" id="CHEBI:58274"/>
        <dbReference type="ChEBI" id="CHEBI:456216"/>
        <dbReference type="EC" id="2.7.2.11"/>
    </reaction>
</comment>
<dbReference type="STRING" id="1120975.SAMN02746064_01532"/>
<evidence type="ECO:0000256" key="5">
    <source>
        <dbReference type="ARBA" id="ARBA00022741"/>
    </source>
</evidence>
<feature type="domain" description="Aspartate/glutamate/uridylate kinase" evidence="9">
    <location>
        <begin position="10"/>
        <end position="241"/>
    </location>
</feature>
<comment type="function">
    <text evidence="8">Catalyzes the transfer of a phosphate group to glutamate to form L-glutamate 5-phosphate.</text>
</comment>
<evidence type="ECO:0000313" key="10">
    <source>
        <dbReference type="EMBL" id="SHE94386.1"/>
    </source>
</evidence>
<dbReference type="GO" id="GO:0004349">
    <property type="term" value="F:glutamate 5-kinase activity"/>
    <property type="evidence" value="ECO:0007669"/>
    <property type="project" value="UniProtKB-UniRule"/>
</dbReference>
<comment type="similarity">
    <text evidence="8">Belongs to the glutamate 5-kinase family.</text>
</comment>
<accession>A0A1M4XLU2</accession>
<keyword evidence="11" id="KW-1185">Reference proteome</keyword>
<keyword evidence="4 8" id="KW-0808">Transferase</keyword>
<evidence type="ECO:0000259" key="9">
    <source>
        <dbReference type="Pfam" id="PF00696"/>
    </source>
</evidence>
<evidence type="ECO:0000256" key="8">
    <source>
        <dbReference type="HAMAP-Rule" id="MF_00456"/>
    </source>
</evidence>
<dbReference type="FunFam" id="3.40.1160.10:FF:000018">
    <property type="entry name" value="Glutamate 5-kinase"/>
    <property type="match status" value="1"/>
</dbReference>
<keyword evidence="6 8" id="KW-0418">Kinase</keyword>
<dbReference type="PRINTS" id="PR00474">
    <property type="entry name" value="GLU5KINASE"/>
</dbReference>
<evidence type="ECO:0000256" key="2">
    <source>
        <dbReference type="ARBA" id="ARBA00022605"/>
    </source>
</evidence>
<keyword evidence="2 8" id="KW-0028">Amino-acid biosynthesis</keyword>
<keyword evidence="7 8" id="KW-0067">ATP-binding</keyword>
<dbReference type="InterPro" id="IPR041739">
    <property type="entry name" value="G5K_ProB"/>
</dbReference>
<organism evidence="10 11">
    <name type="scientific">Alkalibacter saccharofermentans DSM 14828</name>
    <dbReference type="NCBI Taxonomy" id="1120975"/>
    <lineage>
        <taxon>Bacteria</taxon>
        <taxon>Bacillati</taxon>
        <taxon>Bacillota</taxon>
        <taxon>Clostridia</taxon>
        <taxon>Eubacteriales</taxon>
        <taxon>Eubacteriaceae</taxon>
        <taxon>Alkalibacter</taxon>
    </lineage>
</organism>
<sequence length="264" mass="28815">MVRKAVKDAKRIVIKIGTTSITYPSGNINLRKMEGLARIISDLQNSGKEVVLVSSGAIGAGMDRMGFMQKPQELKEKQATAAVGQAILMQLYQKFFGEYNQSIAQILLTADVFGSKIKRTNTFNTFDTLFKFGVVPIVNENDAISTEEIQEECFGDNDTLSAMVAVLVNADLLMILSDVEGLYDCNPVKNPDAKLITYVEKMTEDLVSVAETTDSKVGTGGMITKLLASKITSRKGIHTILAGSKDLNKIYDILEGKEVGTFIK</sequence>
<feature type="binding site" evidence="8">
    <location>
        <position position="55"/>
    </location>
    <ligand>
        <name>substrate</name>
    </ligand>
</feature>
<dbReference type="Pfam" id="PF00696">
    <property type="entry name" value="AA_kinase"/>
    <property type="match status" value="1"/>
</dbReference>
<dbReference type="InterPro" id="IPR005715">
    <property type="entry name" value="Glu_5kinase/COase_Synthase"/>
</dbReference>
<dbReference type="Gene3D" id="3.40.1160.10">
    <property type="entry name" value="Acetylglutamate kinase-like"/>
    <property type="match status" value="1"/>
</dbReference>
<dbReference type="PIRSF" id="PIRSF000729">
    <property type="entry name" value="GK"/>
    <property type="match status" value="1"/>
</dbReference>
<dbReference type="NCBIfam" id="TIGR01027">
    <property type="entry name" value="proB"/>
    <property type="match status" value="1"/>
</dbReference>
<dbReference type="GO" id="GO:0005524">
    <property type="term" value="F:ATP binding"/>
    <property type="evidence" value="ECO:0007669"/>
    <property type="project" value="UniProtKB-KW"/>
</dbReference>
<protein>
    <recommendedName>
        <fullName evidence="8">Glutamate 5-kinase</fullName>
        <ecNumber evidence="8">2.7.2.11</ecNumber>
    </recommendedName>
    <alternativeName>
        <fullName evidence="8">Gamma-glutamyl kinase</fullName>
        <shortName evidence="8">GK</shortName>
    </alternativeName>
</protein>
<feature type="binding site" evidence="8">
    <location>
        <position position="157"/>
    </location>
    <ligand>
        <name>substrate</name>
    </ligand>
</feature>
<feature type="binding site" evidence="8">
    <location>
        <position position="142"/>
    </location>
    <ligand>
        <name>substrate</name>
    </ligand>
</feature>
<reference evidence="10 11" key="1">
    <citation type="submission" date="2016-11" db="EMBL/GenBank/DDBJ databases">
        <authorList>
            <person name="Jaros S."/>
            <person name="Januszkiewicz K."/>
            <person name="Wedrychowicz H."/>
        </authorList>
    </citation>
    <scope>NUCLEOTIDE SEQUENCE [LARGE SCALE GENOMIC DNA]</scope>
    <source>
        <strain evidence="10 11">DSM 14828</strain>
    </source>
</reference>
<feature type="binding site" evidence="8">
    <location>
        <position position="15"/>
    </location>
    <ligand>
        <name>ATP</name>
        <dbReference type="ChEBI" id="CHEBI:30616"/>
    </ligand>
</feature>
<name>A0A1M4XLU2_9FIRM</name>
<evidence type="ECO:0000256" key="6">
    <source>
        <dbReference type="ARBA" id="ARBA00022777"/>
    </source>
</evidence>
<dbReference type="RefSeq" id="WP_073270760.1">
    <property type="nucleotide sequence ID" value="NZ_FQTU01000010.1"/>
</dbReference>
<dbReference type="InterPro" id="IPR036393">
    <property type="entry name" value="AceGlu_kinase-like_sf"/>
</dbReference>
<dbReference type="GO" id="GO:0005829">
    <property type="term" value="C:cytosol"/>
    <property type="evidence" value="ECO:0007669"/>
    <property type="project" value="TreeGrafter"/>
</dbReference>
<evidence type="ECO:0000256" key="3">
    <source>
        <dbReference type="ARBA" id="ARBA00022650"/>
    </source>
</evidence>
<evidence type="ECO:0000256" key="1">
    <source>
        <dbReference type="ARBA" id="ARBA00022490"/>
    </source>
</evidence>
<evidence type="ECO:0000256" key="7">
    <source>
        <dbReference type="ARBA" id="ARBA00022840"/>
    </source>
</evidence>
<dbReference type="Proteomes" id="UP000184251">
    <property type="component" value="Unassembled WGS sequence"/>
</dbReference>
<dbReference type="InterPro" id="IPR011529">
    <property type="entry name" value="Glu_5kinase"/>
</dbReference>
<dbReference type="EMBL" id="FQTU01000010">
    <property type="protein sequence ID" value="SHE94386.1"/>
    <property type="molecule type" value="Genomic_DNA"/>
</dbReference>
<dbReference type="UniPathway" id="UPA00098">
    <property type="reaction ID" value="UER00359"/>
</dbReference>
<comment type="subcellular location">
    <subcellularLocation>
        <location evidence="8">Cytoplasm</location>
    </subcellularLocation>
</comment>
<keyword evidence="3 8" id="KW-0641">Proline biosynthesis</keyword>
<comment type="pathway">
    <text evidence="8">Amino-acid biosynthesis; L-proline biosynthesis; L-glutamate 5-semialdehyde from L-glutamate: step 1/2.</text>
</comment>
<feature type="binding site" evidence="8">
    <location>
        <begin position="177"/>
        <end position="178"/>
    </location>
    <ligand>
        <name>ATP</name>
        <dbReference type="ChEBI" id="CHEBI:30616"/>
    </ligand>
</feature>
<evidence type="ECO:0000313" key="11">
    <source>
        <dbReference type="Proteomes" id="UP000184251"/>
    </source>
</evidence>
<dbReference type="InterPro" id="IPR001048">
    <property type="entry name" value="Asp/Glu/Uridylate_kinase"/>
</dbReference>
<dbReference type="CDD" id="cd04242">
    <property type="entry name" value="AAK_G5K_ProB"/>
    <property type="match status" value="1"/>
</dbReference>
<feature type="binding site" evidence="8">
    <location>
        <begin position="219"/>
        <end position="225"/>
    </location>
    <ligand>
        <name>ATP</name>
        <dbReference type="ChEBI" id="CHEBI:30616"/>
    </ligand>
</feature>
<dbReference type="AlphaFoldDB" id="A0A1M4XLU2"/>
<dbReference type="GO" id="GO:0055129">
    <property type="term" value="P:L-proline biosynthetic process"/>
    <property type="evidence" value="ECO:0007669"/>
    <property type="project" value="UniProtKB-UniRule"/>
</dbReference>
<dbReference type="HAMAP" id="MF_00456">
    <property type="entry name" value="ProB"/>
    <property type="match status" value="1"/>
</dbReference>
<gene>
    <name evidence="8" type="primary">proB</name>
    <name evidence="10" type="ORF">SAMN02746064_01532</name>
</gene>
<dbReference type="PANTHER" id="PTHR43654:SF1">
    <property type="entry name" value="ISOPENTENYL PHOSPHATE KINASE"/>
    <property type="match status" value="1"/>
</dbReference>
<keyword evidence="1 8" id="KW-0963">Cytoplasm</keyword>